<evidence type="ECO:0000313" key="2">
    <source>
        <dbReference type="Proteomes" id="UP001519460"/>
    </source>
</evidence>
<dbReference type="EMBL" id="JACVVK020000234">
    <property type="protein sequence ID" value="KAK7483017.1"/>
    <property type="molecule type" value="Genomic_DNA"/>
</dbReference>
<dbReference type="Proteomes" id="UP001519460">
    <property type="component" value="Unassembled WGS sequence"/>
</dbReference>
<sequence length="79" mass="8633">MQSKLSPLNTKEQAELLTSGSLALLQPCCFTSCAIEVYLSSGDIEWPDIVVLYVTTRKVGPLGRVRSQISQPTLRISHG</sequence>
<accession>A0ABD0K7Q1</accession>
<reference evidence="1 2" key="1">
    <citation type="journal article" date="2023" name="Sci. Data">
        <title>Genome assembly of the Korean intertidal mud-creeper Batillaria attramentaria.</title>
        <authorList>
            <person name="Patra A.K."/>
            <person name="Ho P.T."/>
            <person name="Jun S."/>
            <person name="Lee S.J."/>
            <person name="Kim Y."/>
            <person name="Won Y.J."/>
        </authorList>
    </citation>
    <scope>NUCLEOTIDE SEQUENCE [LARGE SCALE GENOMIC DNA]</scope>
    <source>
        <strain evidence="1">Wonlab-2016</strain>
    </source>
</reference>
<organism evidence="1 2">
    <name type="scientific">Batillaria attramentaria</name>
    <dbReference type="NCBI Taxonomy" id="370345"/>
    <lineage>
        <taxon>Eukaryota</taxon>
        <taxon>Metazoa</taxon>
        <taxon>Spiralia</taxon>
        <taxon>Lophotrochozoa</taxon>
        <taxon>Mollusca</taxon>
        <taxon>Gastropoda</taxon>
        <taxon>Caenogastropoda</taxon>
        <taxon>Sorbeoconcha</taxon>
        <taxon>Cerithioidea</taxon>
        <taxon>Batillariidae</taxon>
        <taxon>Batillaria</taxon>
    </lineage>
</organism>
<evidence type="ECO:0000313" key="1">
    <source>
        <dbReference type="EMBL" id="KAK7483017.1"/>
    </source>
</evidence>
<name>A0ABD0K7Q1_9CAEN</name>
<gene>
    <name evidence="1" type="ORF">BaRGS_00025680</name>
</gene>
<proteinExistence type="predicted"/>
<comment type="caution">
    <text evidence="1">The sequence shown here is derived from an EMBL/GenBank/DDBJ whole genome shotgun (WGS) entry which is preliminary data.</text>
</comment>
<keyword evidence="2" id="KW-1185">Reference proteome</keyword>
<dbReference type="AlphaFoldDB" id="A0ABD0K7Q1"/>
<protein>
    <submittedName>
        <fullName evidence="1">Uncharacterized protein</fullName>
    </submittedName>
</protein>